<dbReference type="EMBL" id="KB445562">
    <property type="protein sequence ID" value="EMC92049.1"/>
    <property type="molecule type" value="Genomic_DNA"/>
</dbReference>
<dbReference type="PANTHER" id="PTHR11954:SF6">
    <property type="entry name" value="MACROPHAGE MIGRATION INHIBITORY FACTOR"/>
    <property type="match status" value="1"/>
</dbReference>
<protein>
    <recommendedName>
        <fullName evidence="12">L-dopachrome isomerase</fullName>
        <ecNumber evidence="9">5.3.2.1</ecNumber>
        <ecNumber evidence="8">5.3.3.12</ecNumber>
    </recommendedName>
    <alternativeName>
        <fullName evidence="10">L-dopachrome tautomerase</fullName>
    </alternativeName>
    <alternativeName>
        <fullName evidence="11">Phenylpyruvate tautomerase</fullName>
    </alternativeName>
</protein>
<keyword evidence="5" id="KW-0413">Isomerase</keyword>
<feature type="non-terminal residue" evidence="14">
    <location>
        <position position="1"/>
    </location>
</feature>
<sequence>TKHRTQYYEDQFRYKDGEVGSIRERVQRDSPVIAELRTNVIIKDEFTLVTDLSYHLAQRYTRSDSSIMIKVDHSACLALGGTFDPCYILTITALPSQMGPTHNKRNAGLIQSFMADILSVPADRGIIKFQPVEECNYATNGTTMQGQIEKLEKHQANSGPGAARRTPSIGTRKSTPFSKKS</sequence>
<dbReference type="InterPro" id="IPR014347">
    <property type="entry name" value="Tautomerase/MIF_sf"/>
</dbReference>
<evidence type="ECO:0000313" key="15">
    <source>
        <dbReference type="Proteomes" id="UP000011761"/>
    </source>
</evidence>
<proteinExistence type="inferred from homology"/>
<dbReference type="EC" id="5.3.2.1" evidence="9"/>
<evidence type="ECO:0000256" key="7">
    <source>
        <dbReference type="ARBA" id="ARBA00036823"/>
    </source>
</evidence>
<evidence type="ECO:0000256" key="3">
    <source>
        <dbReference type="ARBA" id="ARBA00022514"/>
    </source>
</evidence>
<evidence type="ECO:0000256" key="1">
    <source>
        <dbReference type="ARBA" id="ARBA00004613"/>
    </source>
</evidence>
<evidence type="ECO:0000256" key="12">
    <source>
        <dbReference type="ARBA" id="ARBA00042730"/>
    </source>
</evidence>
<dbReference type="Gene3D" id="3.30.429.10">
    <property type="entry name" value="Macrophage Migration Inhibitory Factor"/>
    <property type="match status" value="1"/>
</dbReference>
<dbReference type="InterPro" id="IPR001398">
    <property type="entry name" value="Macrophage_inhib_fac"/>
</dbReference>
<dbReference type="GO" id="GO:0004167">
    <property type="term" value="F:dopachrome isomerase activity"/>
    <property type="evidence" value="ECO:0007669"/>
    <property type="project" value="UniProtKB-EC"/>
</dbReference>
<gene>
    <name evidence="14" type="ORF">BAUCODRAFT_44465</name>
</gene>
<evidence type="ECO:0000256" key="13">
    <source>
        <dbReference type="SAM" id="MobiDB-lite"/>
    </source>
</evidence>
<evidence type="ECO:0000256" key="5">
    <source>
        <dbReference type="ARBA" id="ARBA00023235"/>
    </source>
</evidence>
<evidence type="ECO:0000256" key="9">
    <source>
        <dbReference type="ARBA" id="ARBA00039086"/>
    </source>
</evidence>
<comment type="subcellular location">
    <subcellularLocation>
        <location evidence="1">Secreted</location>
    </subcellularLocation>
</comment>
<feature type="region of interest" description="Disordered" evidence="13">
    <location>
        <begin position="149"/>
        <end position="181"/>
    </location>
</feature>
<comment type="catalytic activity">
    <reaction evidence="7">
        <text>L-dopachrome = 5,6-dihydroxyindole-2-carboxylate</text>
        <dbReference type="Rhea" id="RHEA:13041"/>
        <dbReference type="ChEBI" id="CHEBI:16875"/>
        <dbReference type="ChEBI" id="CHEBI:57509"/>
        <dbReference type="EC" id="5.3.3.12"/>
    </reaction>
</comment>
<dbReference type="EC" id="5.3.3.12" evidence="8"/>
<comment type="similarity">
    <text evidence="2">Belongs to the MIF family.</text>
</comment>
<evidence type="ECO:0000256" key="2">
    <source>
        <dbReference type="ARBA" id="ARBA00005851"/>
    </source>
</evidence>
<dbReference type="Pfam" id="PF01187">
    <property type="entry name" value="MIF"/>
    <property type="match status" value="1"/>
</dbReference>
<reference evidence="14 15" key="1">
    <citation type="journal article" date="2012" name="PLoS Pathog.">
        <title>Diverse lifestyles and strategies of plant pathogenesis encoded in the genomes of eighteen Dothideomycetes fungi.</title>
        <authorList>
            <person name="Ohm R.A."/>
            <person name="Feau N."/>
            <person name="Henrissat B."/>
            <person name="Schoch C.L."/>
            <person name="Horwitz B.A."/>
            <person name="Barry K.W."/>
            <person name="Condon B.J."/>
            <person name="Copeland A.C."/>
            <person name="Dhillon B."/>
            <person name="Glaser F."/>
            <person name="Hesse C.N."/>
            <person name="Kosti I."/>
            <person name="LaButti K."/>
            <person name="Lindquist E.A."/>
            <person name="Lucas S."/>
            <person name="Salamov A.A."/>
            <person name="Bradshaw R.E."/>
            <person name="Ciuffetti L."/>
            <person name="Hamelin R.C."/>
            <person name="Kema G.H.J."/>
            <person name="Lawrence C."/>
            <person name="Scott J.A."/>
            <person name="Spatafora J.W."/>
            <person name="Turgeon B.G."/>
            <person name="de Wit P.J.G.M."/>
            <person name="Zhong S."/>
            <person name="Goodwin S.B."/>
            <person name="Grigoriev I.V."/>
        </authorList>
    </citation>
    <scope>NUCLEOTIDE SEQUENCE [LARGE SCALE GENOMIC DNA]</scope>
    <source>
        <strain evidence="14 15">UAMH 10762</strain>
    </source>
</reference>
<evidence type="ECO:0000313" key="14">
    <source>
        <dbReference type="EMBL" id="EMC92049.1"/>
    </source>
</evidence>
<dbReference type="eggNOG" id="ENOG502S2ZV">
    <property type="taxonomic scope" value="Eukaryota"/>
</dbReference>
<accession>M2MZF5</accession>
<dbReference type="PANTHER" id="PTHR11954">
    <property type="entry name" value="D-DOPACHROME DECARBOXYLASE"/>
    <property type="match status" value="1"/>
</dbReference>
<keyword evidence="3" id="KW-0202">Cytokine</keyword>
<organism evidence="14 15">
    <name type="scientific">Baudoinia panamericana (strain UAMH 10762)</name>
    <name type="common">Angels' share fungus</name>
    <name type="synonym">Baudoinia compniacensis (strain UAMH 10762)</name>
    <dbReference type="NCBI Taxonomy" id="717646"/>
    <lineage>
        <taxon>Eukaryota</taxon>
        <taxon>Fungi</taxon>
        <taxon>Dikarya</taxon>
        <taxon>Ascomycota</taxon>
        <taxon>Pezizomycotina</taxon>
        <taxon>Dothideomycetes</taxon>
        <taxon>Dothideomycetidae</taxon>
        <taxon>Mycosphaerellales</taxon>
        <taxon>Teratosphaeriaceae</taxon>
        <taxon>Baudoinia</taxon>
    </lineage>
</organism>
<dbReference type="RefSeq" id="XP_007680441.1">
    <property type="nucleotide sequence ID" value="XM_007682251.1"/>
</dbReference>
<dbReference type="GO" id="GO:0050178">
    <property type="term" value="F:phenylpyruvate tautomerase activity"/>
    <property type="evidence" value="ECO:0007669"/>
    <property type="project" value="UniProtKB-EC"/>
</dbReference>
<dbReference type="HOGENOM" id="CLU_1492491_0_0_1"/>
<evidence type="ECO:0000256" key="8">
    <source>
        <dbReference type="ARBA" id="ARBA00038932"/>
    </source>
</evidence>
<feature type="non-terminal residue" evidence="14">
    <location>
        <position position="181"/>
    </location>
</feature>
<evidence type="ECO:0000256" key="4">
    <source>
        <dbReference type="ARBA" id="ARBA00022525"/>
    </source>
</evidence>
<dbReference type="OrthoDB" id="255819at2759"/>
<keyword evidence="15" id="KW-1185">Reference proteome</keyword>
<dbReference type="GeneID" id="19114392"/>
<keyword evidence="4" id="KW-0964">Secreted</keyword>
<dbReference type="AlphaFoldDB" id="M2MZF5"/>
<comment type="catalytic activity">
    <reaction evidence="6">
        <text>3-phenylpyruvate = enol-phenylpyruvate</text>
        <dbReference type="Rhea" id="RHEA:17097"/>
        <dbReference type="ChEBI" id="CHEBI:16815"/>
        <dbReference type="ChEBI" id="CHEBI:18005"/>
        <dbReference type="EC" id="5.3.2.1"/>
    </reaction>
</comment>
<evidence type="ECO:0000256" key="6">
    <source>
        <dbReference type="ARBA" id="ARBA00036735"/>
    </source>
</evidence>
<feature type="compositionally biased region" description="Polar residues" evidence="13">
    <location>
        <begin position="168"/>
        <end position="181"/>
    </location>
</feature>
<dbReference type="Proteomes" id="UP000011761">
    <property type="component" value="Unassembled WGS sequence"/>
</dbReference>
<dbReference type="GO" id="GO:0005576">
    <property type="term" value="C:extracellular region"/>
    <property type="evidence" value="ECO:0007669"/>
    <property type="project" value="UniProtKB-SubCell"/>
</dbReference>
<name>M2MZF5_BAUPA</name>
<evidence type="ECO:0000256" key="11">
    <source>
        <dbReference type="ARBA" id="ARBA00041912"/>
    </source>
</evidence>
<dbReference type="SUPFAM" id="SSF55331">
    <property type="entry name" value="Tautomerase/MIF"/>
    <property type="match status" value="1"/>
</dbReference>
<evidence type="ECO:0000256" key="10">
    <source>
        <dbReference type="ARBA" id="ARBA00041631"/>
    </source>
</evidence>
<dbReference type="KEGG" id="bcom:BAUCODRAFT_44465"/>